<feature type="compositionally biased region" description="Polar residues" evidence="1">
    <location>
        <begin position="63"/>
        <end position="72"/>
    </location>
</feature>
<sequence length="79" mass="9324">MSKLGSCFYFSVFLFSLCVVRCRRFCLYTECCRNDLILQWSLYFSLVDVNLTRLHPRHRNTNRKLQGSTTPLQGLEVPM</sequence>
<name>A0AA35JWI5_9SAUR</name>
<protein>
    <recommendedName>
        <fullName evidence="5">Secreted protein</fullName>
    </recommendedName>
</protein>
<keyword evidence="2" id="KW-0732">Signal</keyword>
<organism evidence="3 4">
    <name type="scientific">Podarcis lilfordi</name>
    <name type="common">Lilford's wall lizard</name>
    <dbReference type="NCBI Taxonomy" id="74358"/>
    <lineage>
        <taxon>Eukaryota</taxon>
        <taxon>Metazoa</taxon>
        <taxon>Chordata</taxon>
        <taxon>Craniata</taxon>
        <taxon>Vertebrata</taxon>
        <taxon>Euteleostomi</taxon>
        <taxon>Lepidosauria</taxon>
        <taxon>Squamata</taxon>
        <taxon>Bifurcata</taxon>
        <taxon>Unidentata</taxon>
        <taxon>Episquamata</taxon>
        <taxon>Laterata</taxon>
        <taxon>Lacertibaenia</taxon>
        <taxon>Lacertidae</taxon>
        <taxon>Podarcis</taxon>
    </lineage>
</organism>
<feature type="region of interest" description="Disordered" evidence="1">
    <location>
        <begin position="60"/>
        <end position="79"/>
    </location>
</feature>
<dbReference type="AlphaFoldDB" id="A0AA35JWI5"/>
<evidence type="ECO:0000313" key="3">
    <source>
        <dbReference type="EMBL" id="CAI5767130.1"/>
    </source>
</evidence>
<feature type="chain" id="PRO_5041388312" description="Secreted protein" evidence="2">
    <location>
        <begin position="23"/>
        <end position="79"/>
    </location>
</feature>
<reference evidence="3" key="1">
    <citation type="submission" date="2022-12" db="EMBL/GenBank/DDBJ databases">
        <authorList>
            <person name="Alioto T."/>
            <person name="Alioto T."/>
            <person name="Gomez Garrido J."/>
        </authorList>
    </citation>
    <scope>NUCLEOTIDE SEQUENCE</scope>
</reference>
<evidence type="ECO:0008006" key="5">
    <source>
        <dbReference type="Google" id="ProtNLM"/>
    </source>
</evidence>
<gene>
    <name evidence="3" type="ORF">PODLI_1B000989</name>
</gene>
<feature type="signal peptide" evidence="2">
    <location>
        <begin position="1"/>
        <end position="22"/>
    </location>
</feature>
<dbReference type="Proteomes" id="UP001178461">
    <property type="component" value="Chromosome 2"/>
</dbReference>
<evidence type="ECO:0000256" key="2">
    <source>
        <dbReference type="SAM" id="SignalP"/>
    </source>
</evidence>
<accession>A0AA35JWI5</accession>
<evidence type="ECO:0000313" key="4">
    <source>
        <dbReference type="Proteomes" id="UP001178461"/>
    </source>
</evidence>
<keyword evidence="4" id="KW-1185">Reference proteome</keyword>
<dbReference type="EMBL" id="OX395127">
    <property type="protein sequence ID" value="CAI5767130.1"/>
    <property type="molecule type" value="Genomic_DNA"/>
</dbReference>
<proteinExistence type="predicted"/>
<evidence type="ECO:0000256" key="1">
    <source>
        <dbReference type="SAM" id="MobiDB-lite"/>
    </source>
</evidence>